<proteinExistence type="predicted"/>
<keyword evidence="2" id="KW-1185">Reference proteome</keyword>
<comment type="caution">
    <text evidence="1">The sequence shown here is derived from an EMBL/GenBank/DDBJ whole genome shotgun (WGS) entry which is preliminary data.</text>
</comment>
<sequence length="256" mass="28300">MPHHLPARDTDTRQDVGVPLRHGLCAMSRAKGSAVVDISGTDMPVKSAEELMLTIGQNNEDPSSPCVLTTRLQSSDPVLSQSVTHTTLECPIPPRIQYASAARLREYVYVFGGRVRSTNLDSMYGHCCFTLGKRVYMAGGYNVDYLSKCWCYDPGLRGYWIRFGDAPKGFCHATSVVVGDKAHIMGGFGTETMHVTFSARDGWQTEGLLPFCVYGAVAETRGVEVCVYGGTCHEGQVHVYDTERREWRETHNPTHS</sequence>
<dbReference type="Pfam" id="PF01344">
    <property type="entry name" value="Kelch_1"/>
    <property type="match status" value="1"/>
</dbReference>
<organism evidence="1 2">
    <name type="scientific">Kipferlia bialata</name>
    <dbReference type="NCBI Taxonomy" id="797122"/>
    <lineage>
        <taxon>Eukaryota</taxon>
        <taxon>Metamonada</taxon>
        <taxon>Carpediemonas-like organisms</taxon>
        <taxon>Kipferlia</taxon>
    </lineage>
</organism>
<dbReference type="OrthoDB" id="10251809at2759"/>
<name>A0A9K3CW36_9EUKA</name>
<dbReference type="SUPFAM" id="SSF117281">
    <property type="entry name" value="Kelch motif"/>
    <property type="match status" value="1"/>
</dbReference>
<evidence type="ECO:0000313" key="2">
    <source>
        <dbReference type="Proteomes" id="UP000265618"/>
    </source>
</evidence>
<dbReference type="InterPro" id="IPR006652">
    <property type="entry name" value="Kelch_1"/>
</dbReference>
<protein>
    <submittedName>
        <fullName evidence="1">Uncharacterized protein</fullName>
    </submittedName>
</protein>
<dbReference type="EMBL" id="BDIP01001291">
    <property type="protein sequence ID" value="GIQ84062.1"/>
    <property type="molecule type" value="Genomic_DNA"/>
</dbReference>
<gene>
    <name evidence="1" type="ORF">KIPB_005492</name>
</gene>
<dbReference type="Gene3D" id="2.120.10.80">
    <property type="entry name" value="Kelch-type beta propeller"/>
    <property type="match status" value="1"/>
</dbReference>
<dbReference type="Proteomes" id="UP000265618">
    <property type="component" value="Unassembled WGS sequence"/>
</dbReference>
<reference evidence="1 2" key="1">
    <citation type="journal article" date="2018" name="PLoS ONE">
        <title>The draft genome of Kipferlia bialata reveals reductive genome evolution in fornicate parasites.</title>
        <authorList>
            <person name="Tanifuji G."/>
            <person name="Takabayashi S."/>
            <person name="Kume K."/>
            <person name="Takagi M."/>
            <person name="Nakayama T."/>
            <person name="Kamikawa R."/>
            <person name="Inagaki Y."/>
            <person name="Hashimoto T."/>
        </authorList>
    </citation>
    <scope>NUCLEOTIDE SEQUENCE [LARGE SCALE GENOMIC DNA]</scope>
    <source>
        <strain evidence="1">NY0173</strain>
    </source>
</reference>
<accession>A0A9K3CW36</accession>
<evidence type="ECO:0000313" key="1">
    <source>
        <dbReference type="EMBL" id="GIQ84062.1"/>
    </source>
</evidence>
<dbReference type="InterPro" id="IPR015915">
    <property type="entry name" value="Kelch-typ_b-propeller"/>
</dbReference>
<dbReference type="AlphaFoldDB" id="A0A9K3CW36"/>